<dbReference type="EMBL" id="CP018477">
    <property type="protein sequence ID" value="ASV75307.1"/>
    <property type="molecule type" value="Genomic_DNA"/>
</dbReference>
<name>A0A286RH81_9BACT</name>
<dbReference type="AlphaFoldDB" id="A0A286RH81"/>
<reference evidence="1 2" key="1">
    <citation type="journal article" name="Front. Microbiol.">
        <title>Sugar Metabolism of the First Thermophilic Planctomycete Thermogutta terrifontis: Comparative Genomic and Transcriptomic Approaches.</title>
        <authorList>
            <person name="Elcheninov A.G."/>
            <person name="Menzel P."/>
            <person name="Gudbergsdottir S.R."/>
            <person name="Slesarev A.I."/>
            <person name="Kadnikov V.V."/>
            <person name="Krogh A."/>
            <person name="Bonch-Osmolovskaya E.A."/>
            <person name="Peng X."/>
            <person name="Kublanov I.V."/>
        </authorList>
    </citation>
    <scope>NUCLEOTIDE SEQUENCE [LARGE SCALE GENOMIC DNA]</scope>
    <source>
        <strain evidence="1 2">R1</strain>
    </source>
</reference>
<keyword evidence="2" id="KW-1185">Reference proteome</keyword>
<accession>A0A286RH81</accession>
<gene>
    <name evidence="1" type="ORF">THTE_2705</name>
</gene>
<evidence type="ECO:0000313" key="2">
    <source>
        <dbReference type="Proteomes" id="UP000215086"/>
    </source>
</evidence>
<dbReference type="KEGG" id="ttf:THTE_2705"/>
<protein>
    <submittedName>
        <fullName evidence="1">Uncharacterized protein</fullName>
    </submittedName>
</protein>
<proteinExistence type="predicted"/>
<evidence type="ECO:0000313" key="1">
    <source>
        <dbReference type="EMBL" id="ASV75307.1"/>
    </source>
</evidence>
<sequence length="40" mass="4432">MRGIVARIHSFVDPVLIARAVVCGESSLGYTLYCRQSLCF</sequence>
<organism evidence="1 2">
    <name type="scientific">Thermogutta terrifontis</name>
    <dbReference type="NCBI Taxonomy" id="1331910"/>
    <lineage>
        <taxon>Bacteria</taxon>
        <taxon>Pseudomonadati</taxon>
        <taxon>Planctomycetota</taxon>
        <taxon>Planctomycetia</taxon>
        <taxon>Pirellulales</taxon>
        <taxon>Thermoguttaceae</taxon>
        <taxon>Thermogutta</taxon>
    </lineage>
</organism>
<dbReference type="Proteomes" id="UP000215086">
    <property type="component" value="Chromosome"/>
</dbReference>